<protein>
    <submittedName>
        <fullName evidence="1">Histidine phosphatase family protein</fullName>
    </submittedName>
</protein>
<reference evidence="2" key="1">
    <citation type="journal article" date="2019" name="Int. J. Syst. Evol. Microbiol.">
        <title>The Global Catalogue of Microorganisms (GCM) 10K type strain sequencing project: providing services to taxonomists for standard genome sequencing and annotation.</title>
        <authorList>
            <consortium name="The Broad Institute Genomics Platform"/>
            <consortium name="The Broad Institute Genome Sequencing Center for Infectious Disease"/>
            <person name="Wu L."/>
            <person name="Ma J."/>
        </authorList>
    </citation>
    <scope>NUCLEOTIDE SEQUENCE [LARGE SCALE GENOMIC DNA]</scope>
    <source>
        <strain evidence="2">CGMCC 4.1621</strain>
    </source>
</reference>
<dbReference type="EMBL" id="JBHSZV010000057">
    <property type="protein sequence ID" value="MFC7063812.1"/>
    <property type="molecule type" value="Genomic_DNA"/>
</dbReference>
<sequence>MCKIHTFEKLAWDHYCQAWHFERLKRSSLNQPLLFNHYMDQQDRHLVLAHRCNIIAATTRKSYVDTNRQSILSLLRDGGYVLYARHAEATIGEDQPNFDLQDCSTQRNLSETGRKQAEMYGQTFRQLRIPVEDPVLASPFCRSRETAVLAFGEDNIQVDPFWMDVYWLSGDLNSSEQQAIVNNLNSRLETQPSVGTNTLIIAHNFPEGVGLGQISNMGTVVLKPKGQGNGYEYVTQLSLDEWVGLSE</sequence>
<proteinExistence type="predicted"/>
<dbReference type="SUPFAM" id="SSF53254">
    <property type="entry name" value="Phosphoglycerate mutase-like"/>
    <property type="match status" value="1"/>
</dbReference>
<dbReference type="Proteomes" id="UP001596410">
    <property type="component" value="Unassembled WGS sequence"/>
</dbReference>
<gene>
    <name evidence="1" type="ORF">ACFQIC_18605</name>
</gene>
<dbReference type="InterPro" id="IPR013078">
    <property type="entry name" value="His_Pase_superF_clade-1"/>
</dbReference>
<evidence type="ECO:0000313" key="2">
    <source>
        <dbReference type="Proteomes" id="UP001596410"/>
    </source>
</evidence>
<accession>A0ABW2ETT2</accession>
<organism evidence="1 2">
    <name type="scientific">Halobacillus seohaensis</name>
    <dbReference type="NCBI Taxonomy" id="447421"/>
    <lineage>
        <taxon>Bacteria</taxon>
        <taxon>Bacillati</taxon>
        <taxon>Bacillota</taxon>
        <taxon>Bacilli</taxon>
        <taxon>Bacillales</taxon>
        <taxon>Bacillaceae</taxon>
        <taxon>Halobacillus</taxon>
    </lineage>
</organism>
<dbReference type="RefSeq" id="WP_390217654.1">
    <property type="nucleotide sequence ID" value="NZ_JBHSZV010000057.1"/>
</dbReference>
<dbReference type="Pfam" id="PF00300">
    <property type="entry name" value="His_Phos_1"/>
    <property type="match status" value="1"/>
</dbReference>
<dbReference type="CDD" id="cd07040">
    <property type="entry name" value="HP"/>
    <property type="match status" value="1"/>
</dbReference>
<evidence type="ECO:0000313" key="1">
    <source>
        <dbReference type="EMBL" id="MFC7063812.1"/>
    </source>
</evidence>
<keyword evidence="2" id="KW-1185">Reference proteome</keyword>
<name>A0ABW2ETT2_9BACI</name>
<dbReference type="Gene3D" id="3.40.50.1240">
    <property type="entry name" value="Phosphoglycerate mutase-like"/>
    <property type="match status" value="1"/>
</dbReference>
<comment type="caution">
    <text evidence="1">The sequence shown here is derived from an EMBL/GenBank/DDBJ whole genome shotgun (WGS) entry which is preliminary data.</text>
</comment>
<dbReference type="InterPro" id="IPR029033">
    <property type="entry name" value="His_PPase_superfam"/>
</dbReference>